<dbReference type="InterPro" id="IPR007788">
    <property type="entry name" value="QCT"/>
</dbReference>
<organism evidence="2 3">
    <name type="scientific">Sphingomonas piscis</name>
    <dbReference type="NCBI Taxonomy" id="2714943"/>
    <lineage>
        <taxon>Bacteria</taxon>
        <taxon>Pseudomonadati</taxon>
        <taxon>Pseudomonadota</taxon>
        <taxon>Alphaproteobacteria</taxon>
        <taxon>Sphingomonadales</taxon>
        <taxon>Sphingomonadaceae</taxon>
        <taxon>Sphingomonas</taxon>
    </lineage>
</organism>
<dbReference type="EMBL" id="CP049869">
    <property type="protein sequence ID" value="QIK78130.1"/>
    <property type="molecule type" value="Genomic_DNA"/>
</dbReference>
<proteinExistence type="predicted"/>
<dbReference type="Pfam" id="PF05096">
    <property type="entry name" value="Glu_cyclase_2"/>
    <property type="match status" value="1"/>
</dbReference>
<dbReference type="Proteomes" id="UP000503222">
    <property type="component" value="Chromosome"/>
</dbReference>
<dbReference type="InterPro" id="IPR011044">
    <property type="entry name" value="Quino_amine_DH_bsu"/>
</dbReference>
<reference evidence="2 3" key="1">
    <citation type="submission" date="2020-03" db="EMBL/GenBank/DDBJ databases">
        <title>Sphingomonas sp. nov., isolated from fish.</title>
        <authorList>
            <person name="Hyun D.-W."/>
            <person name="Bae J.-W."/>
        </authorList>
    </citation>
    <scope>NUCLEOTIDE SEQUENCE [LARGE SCALE GENOMIC DNA]</scope>
    <source>
        <strain evidence="2 3">HDW15B</strain>
    </source>
</reference>
<feature type="signal peptide" evidence="1">
    <location>
        <begin position="1"/>
        <end position="23"/>
    </location>
</feature>
<dbReference type="Gene3D" id="2.130.10.10">
    <property type="entry name" value="YVTN repeat-like/Quinoprotein amine dehydrogenase"/>
    <property type="match status" value="1"/>
</dbReference>
<evidence type="ECO:0000256" key="1">
    <source>
        <dbReference type="SAM" id="SignalP"/>
    </source>
</evidence>
<dbReference type="AlphaFoldDB" id="A0A6G7YN07"/>
<dbReference type="PANTHER" id="PTHR31270:SF1">
    <property type="entry name" value="GLUTAMINYL-PEPTIDE CYCLOTRANSFERASE"/>
    <property type="match status" value="1"/>
</dbReference>
<evidence type="ECO:0000313" key="2">
    <source>
        <dbReference type="EMBL" id="QIK78130.1"/>
    </source>
</evidence>
<dbReference type="PANTHER" id="PTHR31270">
    <property type="entry name" value="GLUTAMINYL-PEPTIDE CYCLOTRANSFERASE"/>
    <property type="match status" value="1"/>
</dbReference>
<dbReference type="RefSeq" id="WP_166410524.1">
    <property type="nucleotide sequence ID" value="NZ_CP049869.1"/>
</dbReference>
<gene>
    <name evidence="2" type="ORF">G7077_03590</name>
</gene>
<name>A0A6G7YN07_9SPHN</name>
<protein>
    <submittedName>
        <fullName evidence="2">Glutaminyl-peptide cyclotransferase</fullName>
    </submittedName>
</protein>
<dbReference type="SUPFAM" id="SSF50969">
    <property type="entry name" value="YVTN repeat-like/Quinoprotein amine dehydrogenase"/>
    <property type="match status" value="1"/>
</dbReference>
<dbReference type="InterPro" id="IPR015943">
    <property type="entry name" value="WD40/YVTN_repeat-like_dom_sf"/>
</dbReference>
<accession>A0A6G7YN07</accession>
<sequence>MRRSTKSLQVVAALLLGTVVATCGPRAATGNSAAEASSAPAIAEPILPTLCTFTVRKSYPHDPKAFTEGLLFDGGQLYESTGMVGQSGVRRVRLSDGKVLQQAVVPPPYFGEGLTKLGNEMFSVTWKEGKGFRWNARTFRKTGEFSYTGEGWGLTNDGKQIFMSDGTPVVRVLDPKSMKVVRTFTVNAGGQPVANINELEWRRGALMANVWTTNQVVIFDPASGAVRSVMDLSELRRQAGGSDVEAVPNGIAYDEAGDRLFVTGKYWTKLFEIVPSGC</sequence>
<dbReference type="KEGG" id="spii:G7077_03590"/>
<keyword evidence="1" id="KW-0732">Signal</keyword>
<keyword evidence="3" id="KW-1185">Reference proteome</keyword>
<feature type="chain" id="PRO_5026181886" evidence="1">
    <location>
        <begin position="24"/>
        <end position="278"/>
    </location>
</feature>
<dbReference type="GO" id="GO:0016603">
    <property type="term" value="F:glutaminyl-peptide cyclotransferase activity"/>
    <property type="evidence" value="ECO:0007669"/>
    <property type="project" value="InterPro"/>
</dbReference>
<keyword evidence="2" id="KW-0808">Transferase</keyword>
<evidence type="ECO:0000313" key="3">
    <source>
        <dbReference type="Proteomes" id="UP000503222"/>
    </source>
</evidence>